<evidence type="ECO:0000256" key="5">
    <source>
        <dbReference type="ARBA" id="ARBA00023136"/>
    </source>
</evidence>
<feature type="transmembrane region" description="Helical" evidence="6">
    <location>
        <begin position="37"/>
        <end position="55"/>
    </location>
</feature>
<dbReference type="InterPro" id="IPR007267">
    <property type="entry name" value="GtrA_DPMS_TM"/>
</dbReference>
<dbReference type="GO" id="GO:0000271">
    <property type="term" value="P:polysaccharide biosynthetic process"/>
    <property type="evidence" value="ECO:0007669"/>
    <property type="project" value="InterPro"/>
</dbReference>
<dbReference type="PANTHER" id="PTHR38459:SF1">
    <property type="entry name" value="PROPHAGE BACTOPRENOL-LINKED GLUCOSE TRANSLOCASE HOMOLOG"/>
    <property type="match status" value="1"/>
</dbReference>
<gene>
    <name evidence="8" type="ORF">NC799_16745</name>
</gene>
<proteinExistence type="inferred from homology"/>
<dbReference type="GO" id="GO:0005886">
    <property type="term" value="C:plasma membrane"/>
    <property type="evidence" value="ECO:0007669"/>
    <property type="project" value="TreeGrafter"/>
</dbReference>
<reference evidence="8" key="1">
    <citation type="submission" date="2022-06" db="EMBL/GenBank/DDBJ databases">
        <title>Aquibacillus sp. a new bacterium isolated from soil saline samples.</title>
        <authorList>
            <person name="Galisteo C."/>
            <person name="De La Haba R."/>
            <person name="Sanchez-Porro C."/>
            <person name="Ventosa A."/>
        </authorList>
    </citation>
    <scope>NUCLEOTIDE SEQUENCE</scope>
    <source>
        <strain evidence="8">3ASR75-54</strain>
    </source>
</reference>
<protein>
    <submittedName>
        <fullName evidence="8">GtrA family protein</fullName>
    </submittedName>
</protein>
<accession>A0A9X4AGB6</accession>
<feature type="domain" description="GtrA/DPMS transmembrane" evidence="7">
    <location>
        <begin position="11"/>
        <end position="133"/>
    </location>
</feature>
<dbReference type="Pfam" id="PF04138">
    <property type="entry name" value="GtrA_DPMS_TM"/>
    <property type="match status" value="1"/>
</dbReference>
<evidence type="ECO:0000259" key="7">
    <source>
        <dbReference type="Pfam" id="PF04138"/>
    </source>
</evidence>
<keyword evidence="5 6" id="KW-0472">Membrane</keyword>
<keyword evidence="3 6" id="KW-0812">Transmembrane</keyword>
<sequence>MEKVITKQFSRFLVVGIINTVVGLSTMFLLLHLQLNYWVSTFVGNAVGACVSYFLNRTFTFNSTVSIHKSIVRFLVVIGACYFIAYYVGIQLATSVIWKLANLPLAHAEVVAVLLGTGLYTVLNFLGQRTFVFDHRLDT</sequence>
<dbReference type="PANTHER" id="PTHR38459">
    <property type="entry name" value="PROPHAGE BACTOPRENOL-LINKED GLUCOSE TRANSLOCASE HOMOLOG"/>
    <property type="match status" value="1"/>
</dbReference>
<evidence type="ECO:0000256" key="2">
    <source>
        <dbReference type="ARBA" id="ARBA00009399"/>
    </source>
</evidence>
<organism evidence="8 9">
    <name type="scientific">Aquibacillus salsiterrae</name>
    <dbReference type="NCBI Taxonomy" id="2950439"/>
    <lineage>
        <taxon>Bacteria</taxon>
        <taxon>Bacillati</taxon>
        <taxon>Bacillota</taxon>
        <taxon>Bacilli</taxon>
        <taxon>Bacillales</taxon>
        <taxon>Bacillaceae</taxon>
        <taxon>Aquibacillus</taxon>
    </lineage>
</organism>
<comment type="subcellular location">
    <subcellularLocation>
        <location evidence="1">Membrane</location>
        <topology evidence="1">Multi-pass membrane protein</topology>
    </subcellularLocation>
</comment>
<keyword evidence="4 6" id="KW-1133">Transmembrane helix</keyword>
<dbReference type="EMBL" id="JAMQKC010000030">
    <property type="protein sequence ID" value="MDC3418509.1"/>
    <property type="molecule type" value="Genomic_DNA"/>
</dbReference>
<feature type="transmembrane region" description="Helical" evidence="6">
    <location>
        <begin position="104"/>
        <end position="126"/>
    </location>
</feature>
<dbReference type="AlphaFoldDB" id="A0A9X4AGB6"/>
<comment type="similarity">
    <text evidence="2">Belongs to the GtrA family.</text>
</comment>
<dbReference type="Proteomes" id="UP001145069">
    <property type="component" value="Unassembled WGS sequence"/>
</dbReference>
<evidence type="ECO:0000256" key="6">
    <source>
        <dbReference type="SAM" id="Phobius"/>
    </source>
</evidence>
<keyword evidence="9" id="KW-1185">Reference proteome</keyword>
<evidence type="ECO:0000256" key="3">
    <source>
        <dbReference type="ARBA" id="ARBA00022692"/>
    </source>
</evidence>
<dbReference type="InterPro" id="IPR051401">
    <property type="entry name" value="GtrA_CellWall_Glycosyl"/>
</dbReference>
<feature type="transmembrane region" description="Helical" evidence="6">
    <location>
        <begin position="75"/>
        <end position="98"/>
    </location>
</feature>
<evidence type="ECO:0000256" key="4">
    <source>
        <dbReference type="ARBA" id="ARBA00022989"/>
    </source>
</evidence>
<evidence type="ECO:0000256" key="1">
    <source>
        <dbReference type="ARBA" id="ARBA00004141"/>
    </source>
</evidence>
<name>A0A9X4AGB6_9BACI</name>
<comment type="caution">
    <text evidence="8">The sequence shown here is derived from an EMBL/GenBank/DDBJ whole genome shotgun (WGS) entry which is preliminary data.</text>
</comment>
<feature type="transmembrane region" description="Helical" evidence="6">
    <location>
        <begin position="12"/>
        <end position="31"/>
    </location>
</feature>
<evidence type="ECO:0000313" key="8">
    <source>
        <dbReference type="EMBL" id="MDC3418509.1"/>
    </source>
</evidence>
<evidence type="ECO:0000313" key="9">
    <source>
        <dbReference type="Proteomes" id="UP001145069"/>
    </source>
</evidence>
<dbReference type="RefSeq" id="WP_272447577.1">
    <property type="nucleotide sequence ID" value="NZ_JAMQKC010000030.1"/>
</dbReference>